<dbReference type="Proteomes" id="UP000032247">
    <property type="component" value="Unassembled WGS sequence"/>
</dbReference>
<feature type="coiled-coil region" evidence="1">
    <location>
        <begin position="227"/>
        <end position="268"/>
    </location>
</feature>
<gene>
    <name evidence="3" type="ORF">SC09_Contig17orf00446</name>
</gene>
<feature type="domain" description="YqaJ viral recombinase" evidence="2">
    <location>
        <begin position="16"/>
        <end position="150"/>
    </location>
</feature>
<dbReference type="InterPro" id="IPR051703">
    <property type="entry name" value="NF-kappa-B_Signaling_Reg"/>
</dbReference>
<proteinExistence type="predicted"/>
<dbReference type="InterPro" id="IPR017482">
    <property type="entry name" value="Lambda-type_endonuclease"/>
</dbReference>
<dbReference type="PANTHER" id="PTHR46609:SF6">
    <property type="entry name" value="EXONUCLEASE, PHAGE-TYPE_RECB, C-TERMINAL DOMAIN-CONTAINING PROTEIN-RELATED"/>
    <property type="match status" value="1"/>
</dbReference>
<organism evidence="3 4">
    <name type="scientific">Bacillus subtilis</name>
    <dbReference type="NCBI Taxonomy" id="1423"/>
    <lineage>
        <taxon>Bacteria</taxon>
        <taxon>Bacillati</taxon>
        <taxon>Bacillota</taxon>
        <taxon>Bacilli</taxon>
        <taxon>Bacillales</taxon>
        <taxon>Bacillaceae</taxon>
        <taxon>Bacillus</taxon>
    </lineage>
</organism>
<dbReference type="NCBIfam" id="TIGR03033">
    <property type="entry name" value="phage_rel_nuc"/>
    <property type="match status" value="1"/>
</dbReference>
<sequence>MLAQVYMPTDNMTEDQWLEARRAGIGGSDAAAIAGLSKWKTPMSVYLDKLGQAPQEHITSEAAYWGHIHEETVAREFSKRTGKKVRRRKAILQHPDYPFMLANVDRLIVGERAGLECKTASEYLKGEWDGEEVPDAYLVQCQHYMAVTGLSAWWIAVLIGGNKFVYKKVERDEELIAYLIQIEQDFWKNHIENEIPPMFDGSEASAELLTHMYPVGFEDETELPLAANKLIEQYKSAKSEEKEAKERLKEAENQLKGMLGEYEVGNAEKALVTWKTVTTNRFDTKAFAAEHPELFEKFSKVSTHRRFNVKELKDNG</sequence>
<name>A0A0D1KX11_BACIU</name>
<evidence type="ECO:0000313" key="3">
    <source>
        <dbReference type="EMBL" id="KIU13250.1"/>
    </source>
</evidence>
<evidence type="ECO:0000256" key="1">
    <source>
        <dbReference type="SAM" id="Coils"/>
    </source>
</evidence>
<keyword evidence="3" id="KW-0378">Hydrolase</keyword>
<dbReference type="InterPro" id="IPR019080">
    <property type="entry name" value="YqaJ_viral_recombinase"/>
</dbReference>
<reference evidence="3 4" key="1">
    <citation type="submission" date="2014-12" db="EMBL/GenBank/DDBJ databases">
        <title>Comparative genome analysis of Bacillus coagulans HM-08, Clostridium butyricum HM-68, Bacillus subtilis HM-66 and Bacillus licheniformis BL-09.</title>
        <authorList>
            <person name="Zhang H."/>
        </authorList>
    </citation>
    <scope>NUCLEOTIDE SEQUENCE [LARGE SCALE GENOMIC DNA]</scope>
    <source>
        <strain evidence="3 4">HM-66</strain>
    </source>
</reference>
<dbReference type="SUPFAM" id="SSF52980">
    <property type="entry name" value="Restriction endonuclease-like"/>
    <property type="match status" value="1"/>
</dbReference>
<dbReference type="GO" id="GO:0004519">
    <property type="term" value="F:endonuclease activity"/>
    <property type="evidence" value="ECO:0007669"/>
    <property type="project" value="UniProtKB-KW"/>
</dbReference>
<dbReference type="PATRIC" id="fig|1423.173.peg.371"/>
<keyword evidence="3" id="KW-0255">Endonuclease</keyword>
<dbReference type="AlphaFoldDB" id="A0A0D1KX11"/>
<dbReference type="InterPro" id="IPR011604">
    <property type="entry name" value="PDDEXK-like_dom_sf"/>
</dbReference>
<comment type="caution">
    <text evidence="3">The sequence shown here is derived from an EMBL/GenBank/DDBJ whole genome shotgun (WGS) entry which is preliminary data.</text>
</comment>
<protein>
    <submittedName>
        <fullName evidence="3">Phage-type endonuclease</fullName>
    </submittedName>
</protein>
<accession>A0A0D1KX11</accession>
<keyword evidence="3" id="KW-0540">Nuclease</keyword>
<evidence type="ECO:0000259" key="2">
    <source>
        <dbReference type="Pfam" id="PF09588"/>
    </source>
</evidence>
<dbReference type="EMBL" id="JXBC01000001">
    <property type="protein sequence ID" value="KIU13250.1"/>
    <property type="molecule type" value="Genomic_DNA"/>
</dbReference>
<dbReference type="PANTHER" id="PTHR46609">
    <property type="entry name" value="EXONUCLEASE, PHAGE-TYPE/RECB, C-TERMINAL DOMAIN-CONTAINING PROTEIN"/>
    <property type="match status" value="1"/>
</dbReference>
<dbReference type="Gene3D" id="3.90.320.10">
    <property type="match status" value="1"/>
</dbReference>
<dbReference type="Pfam" id="PF09588">
    <property type="entry name" value="YqaJ"/>
    <property type="match status" value="1"/>
</dbReference>
<evidence type="ECO:0000313" key="4">
    <source>
        <dbReference type="Proteomes" id="UP000032247"/>
    </source>
</evidence>
<dbReference type="InterPro" id="IPR011335">
    <property type="entry name" value="Restrct_endonuc-II-like"/>
</dbReference>
<keyword evidence="1" id="KW-0175">Coiled coil</keyword>